<dbReference type="Pfam" id="PF01979">
    <property type="entry name" value="Amidohydro_1"/>
    <property type="match status" value="1"/>
</dbReference>
<feature type="domain" description="Amidohydrolase-related" evidence="9">
    <location>
        <begin position="54"/>
        <end position="389"/>
    </location>
</feature>
<name>A0A1B0D4T6_PHLPP</name>
<dbReference type="EMBL" id="AJVK01024863">
    <property type="status" value="NOT_ANNOTATED_CDS"/>
    <property type="molecule type" value="Genomic_DNA"/>
</dbReference>
<dbReference type="Gene3D" id="2.30.40.10">
    <property type="entry name" value="Urease, subunit C, domain 1"/>
    <property type="match status" value="1"/>
</dbReference>
<dbReference type="GO" id="GO:0008448">
    <property type="term" value="F:N-acetylglucosamine-6-phosphate deacetylase activity"/>
    <property type="evidence" value="ECO:0007669"/>
    <property type="project" value="UniProtKB-EC"/>
</dbReference>
<dbReference type="GO" id="GO:0019262">
    <property type="term" value="P:N-acetylneuraminate catabolic process"/>
    <property type="evidence" value="ECO:0007669"/>
    <property type="project" value="UniProtKB-ARBA"/>
</dbReference>
<dbReference type="SUPFAM" id="SSF51556">
    <property type="entry name" value="Metallo-dependent hydrolases"/>
    <property type="match status" value="1"/>
</dbReference>
<dbReference type="InterPro" id="IPR011059">
    <property type="entry name" value="Metal-dep_hydrolase_composite"/>
</dbReference>
<keyword evidence="7" id="KW-0119">Carbohydrate metabolism</keyword>
<dbReference type="VEuPathDB" id="VectorBase:PPAPM1_000882"/>
<comment type="cofactor">
    <cofactor evidence="1">
        <name>a divalent metal cation</name>
        <dbReference type="ChEBI" id="CHEBI:60240"/>
    </cofactor>
</comment>
<dbReference type="Proteomes" id="UP000092462">
    <property type="component" value="Unassembled WGS sequence"/>
</dbReference>
<reference evidence="10" key="1">
    <citation type="submission" date="2022-08" db="UniProtKB">
        <authorList>
            <consortium name="EnsemblMetazoa"/>
        </authorList>
    </citation>
    <scope>IDENTIFICATION</scope>
    <source>
        <strain evidence="10">Israel</strain>
    </source>
</reference>
<keyword evidence="6" id="KW-0378">Hydrolase</keyword>
<accession>A0A1B0D4T6</accession>
<dbReference type="InterPro" id="IPR006680">
    <property type="entry name" value="Amidohydro-rel"/>
</dbReference>
<evidence type="ECO:0000256" key="8">
    <source>
        <dbReference type="ARBA" id="ARBA00047647"/>
    </source>
</evidence>
<evidence type="ECO:0000313" key="11">
    <source>
        <dbReference type="Proteomes" id="UP000092462"/>
    </source>
</evidence>
<keyword evidence="11" id="KW-1185">Reference proteome</keyword>
<dbReference type="NCBIfam" id="TIGR00221">
    <property type="entry name" value="nagA"/>
    <property type="match status" value="1"/>
</dbReference>
<sequence>MKLIQFRNCRLLRNHTIIKDDLWVRNGKIIDPMGVFFDEECHSDIQIDCKEALIAPGFIDLQINGGYGVDFSYDINTVWEGVSKVAKGLLSHGVTSFCPTLVTSPKDTYTQVLPKIPRKAGGPDGSTILGVHLEGPFINPSKKGAHPENCIRDFPNGIDSLLEVYGDLSNVSIVTLAPEKENAKEVIEALTKRGITVSLGHTMANLKEGEIACNNGATLITHLFNAMLPFHHRDPGIVGLLSSDAIPPGKTVFFGIIADGIHTHPAALRIAHRVHPKGLILVTDAISAMGLSEGTHHIGQMSVDVTGGRAYVAGTKTLCGSIAPMDECVRIFLDSSGCGTVFALEAASLTPAKCLGIESQKGTLNFDADADFVLLDDALEVCSTWIAGECVYRNPEKVSFVVLMDNHHDSLLCCSIKMGSLYLVIFAVAVFVGSALNTPMHGSAEDVYDYQSIRASPKVQCDSTDMSCIEGFIEHHRSEEADNRNTNLPENKLNFLSLITGKDFIGTEMEKRKDYPETVSLIKR</sequence>
<dbReference type="VEuPathDB" id="VectorBase:PPAPM1_001731"/>
<evidence type="ECO:0000259" key="9">
    <source>
        <dbReference type="Pfam" id="PF01979"/>
    </source>
</evidence>
<evidence type="ECO:0000256" key="7">
    <source>
        <dbReference type="ARBA" id="ARBA00023277"/>
    </source>
</evidence>
<dbReference type="EC" id="3.5.1.25" evidence="3"/>
<protein>
    <recommendedName>
        <fullName evidence="4">N-acetylglucosamine-6-phosphate deacetylase</fullName>
        <ecNumber evidence="3">3.5.1.25</ecNumber>
    </recommendedName>
</protein>
<evidence type="ECO:0000256" key="2">
    <source>
        <dbReference type="ARBA" id="ARBA00010716"/>
    </source>
</evidence>
<organism evidence="10 11">
    <name type="scientific">Phlebotomus papatasi</name>
    <name type="common">Sandfly</name>
    <dbReference type="NCBI Taxonomy" id="29031"/>
    <lineage>
        <taxon>Eukaryota</taxon>
        <taxon>Metazoa</taxon>
        <taxon>Ecdysozoa</taxon>
        <taxon>Arthropoda</taxon>
        <taxon>Hexapoda</taxon>
        <taxon>Insecta</taxon>
        <taxon>Pterygota</taxon>
        <taxon>Neoptera</taxon>
        <taxon>Endopterygota</taxon>
        <taxon>Diptera</taxon>
        <taxon>Nematocera</taxon>
        <taxon>Psychodoidea</taxon>
        <taxon>Psychodidae</taxon>
        <taxon>Phlebotomus</taxon>
        <taxon>Phlebotomus</taxon>
    </lineage>
</organism>
<evidence type="ECO:0000256" key="4">
    <source>
        <dbReference type="ARBA" id="ARBA00018029"/>
    </source>
</evidence>
<dbReference type="AlphaFoldDB" id="A0A1B0D4T6"/>
<dbReference type="PANTHER" id="PTHR11113">
    <property type="entry name" value="N-ACETYLGLUCOSAMINE-6-PHOSPHATE DEACETYLASE"/>
    <property type="match status" value="1"/>
</dbReference>
<dbReference type="GO" id="GO:0006046">
    <property type="term" value="P:N-acetylglucosamine catabolic process"/>
    <property type="evidence" value="ECO:0007669"/>
    <property type="project" value="TreeGrafter"/>
</dbReference>
<evidence type="ECO:0000256" key="6">
    <source>
        <dbReference type="ARBA" id="ARBA00022801"/>
    </source>
</evidence>
<proteinExistence type="inferred from homology"/>
<dbReference type="InterPro" id="IPR003764">
    <property type="entry name" value="GlcNAc_6-P_deAcase"/>
</dbReference>
<dbReference type="Gene3D" id="3.20.20.140">
    <property type="entry name" value="Metal-dependent hydrolases"/>
    <property type="match status" value="1"/>
</dbReference>
<dbReference type="VEuPathDB" id="VectorBase:PPAI002494"/>
<keyword evidence="5" id="KW-0479">Metal-binding</keyword>
<evidence type="ECO:0000256" key="3">
    <source>
        <dbReference type="ARBA" id="ARBA00011899"/>
    </source>
</evidence>
<dbReference type="GO" id="GO:0046872">
    <property type="term" value="F:metal ion binding"/>
    <property type="evidence" value="ECO:0007669"/>
    <property type="project" value="UniProtKB-KW"/>
</dbReference>
<comment type="catalytic activity">
    <reaction evidence="8">
        <text>N-acetyl-D-glucosamine 6-phosphate + H2O = D-glucosamine 6-phosphate + acetate</text>
        <dbReference type="Rhea" id="RHEA:22936"/>
        <dbReference type="ChEBI" id="CHEBI:15377"/>
        <dbReference type="ChEBI" id="CHEBI:30089"/>
        <dbReference type="ChEBI" id="CHEBI:57513"/>
        <dbReference type="ChEBI" id="CHEBI:58725"/>
        <dbReference type="EC" id="3.5.1.25"/>
    </reaction>
</comment>
<dbReference type="InterPro" id="IPR032466">
    <property type="entry name" value="Metal_Hydrolase"/>
</dbReference>
<dbReference type="CDD" id="cd00854">
    <property type="entry name" value="NagA"/>
    <property type="match status" value="1"/>
</dbReference>
<evidence type="ECO:0000256" key="5">
    <source>
        <dbReference type="ARBA" id="ARBA00022723"/>
    </source>
</evidence>
<evidence type="ECO:0000313" key="10">
    <source>
        <dbReference type="EnsemblMetazoa" id="PPAI002494-PA"/>
    </source>
</evidence>
<evidence type="ECO:0000256" key="1">
    <source>
        <dbReference type="ARBA" id="ARBA00001968"/>
    </source>
</evidence>
<comment type="similarity">
    <text evidence="2">Belongs to the metallo-dependent hydrolases superfamily. NagA family.</text>
</comment>
<dbReference type="PANTHER" id="PTHR11113:SF14">
    <property type="entry name" value="N-ACETYLGLUCOSAMINE-6-PHOSPHATE DEACETYLASE"/>
    <property type="match status" value="1"/>
</dbReference>
<dbReference type="SUPFAM" id="SSF51338">
    <property type="entry name" value="Composite domain of metallo-dependent hydrolases"/>
    <property type="match status" value="1"/>
</dbReference>
<dbReference type="EnsemblMetazoa" id="PPAI002494-RA">
    <property type="protein sequence ID" value="PPAI002494-PA"/>
    <property type="gene ID" value="PPAI002494"/>
</dbReference>
<dbReference type="FunFam" id="3.20.20.140:FF:000023">
    <property type="entry name" value="N-acetylglucosamine-6-phosphate deacetylase"/>
    <property type="match status" value="1"/>
</dbReference>
<dbReference type="GO" id="GO:0106279">
    <property type="term" value="P:negative regulation of UDP-N-acetylglucosamine biosynthetic process"/>
    <property type="evidence" value="ECO:0007669"/>
    <property type="project" value="UniProtKB-ARBA"/>
</dbReference>